<dbReference type="GO" id="GO:0008832">
    <property type="term" value="F:dGTPase activity"/>
    <property type="evidence" value="ECO:0007669"/>
    <property type="project" value="TreeGrafter"/>
</dbReference>
<evidence type="ECO:0000313" key="3">
    <source>
        <dbReference type="EMBL" id="SHM65859.1"/>
    </source>
</evidence>
<dbReference type="PANTHER" id="PTHR11373">
    <property type="entry name" value="DEOXYNUCLEOSIDE TRIPHOSPHATE TRIPHOSPHOHYDROLASE"/>
    <property type="match status" value="1"/>
</dbReference>
<evidence type="ECO:0000313" key="4">
    <source>
        <dbReference type="Proteomes" id="UP000184394"/>
    </source>
</evidence>
<proteinExistence type="predicted"/>
<protein>
    <submittedName>
        <fullName evidence="3">dGTPase</fullName>
    </submittedName>
</protein>
<dbReference type="SMART" id="SM00471">
    <property type="entry name" value="HDc"/>
    <property type="match status" value="1"/>
</dbReference>
<sequence>MNWKKLLCEKRRRSYSTTSVSTDTRNEFQRDYHRIIGSASFRRLQDKTQVFPLDRGDFVRTRLTHSLEVSSFAKSLGQMIFRNILQYNKDADLTYEDIGKICSVLECAGLIHDIGNPPFGHFGEDYVRDWFRKNLHKLEFDGRKIDELLTPQMLGDLYHFEGNAQALRLLTKLHFLVDENGMNLTYTLLNTIIKYPVPSTAINKKSGNIKDKKMGYYYADKDIFEDIVNSTGAVDCRHPLAFILESADDIAYKTADIEDAVKKGFVSYERLLSDLKNKYMDKCADEAEREEYGKAVNKLEDYYRQACENGISSPEQNSVQRWTIYVQGVLLKCAAFGFTNNYKEIMEGSFPKELLAASHGNALAYALGDIAFRYVFQSKEICRLEIAAGEIYEFLLSKLVNAAIIYDTEHESSAIEQRIMKLVSENYIRAYRINSKGKQENEKLYLRLMLVTDFICGMTDGYAQKLYRELSGIE</sequence>
<dbReference type="Gene3D" id="1.10.3410.10">
    <property type="entry name" value="putative deoxyguanosinetriphosphate triphosphohydrolase like domain"/>
    <property type="match status" value="1"/>
</dbReference>
<dbReference type="PROSITE" id="PS51831">
    <property type="entry name" value="HD"/>
    <property type="match status" value="1"/>
</dbReference>
<dbReference type="SUPFAM" id="SSF109604">
    <property type="entry name" value="HD-domain/PDEase-like"/>
    <property type="match status" value="1"/>
</dbReference>
<dbReference type="InterPro" id="IPR006674">
    <property type="entry name" value="HD_domain"/>
</dbReference>
<dbReference type="InterPro" id="IPR050135">
    <property type="entry name" value="dGTPase-like"/>
</dbReference>
<evidence type="ECO:0000256" key="1">
    <source>
        <dbReference type="ARBA" id="ARBA00022801"/>
    </source>
</evidence>
<dbReference type="Pfam" id="PF01966">
    <property type="entry name" value="HD"/>
    <property type="match status" value="1"/>
</dbReference>
<dbReference type="NCBIfam" id="NF002205">
    <property type="entry name" value="PRK01096.1"/>
    <property type="match status" value="1"/>
</dbReference>
<dbReference type="Gene3D" id="1.10.3550.10">
    <property type="entry name" value="eoxyguanosinetriphosphate triphosphohydrolase domain-like"/>
    <property type="match status" value="1"/>
</dbReference>
<reference evidence="3 4" key="1">
    <citation type="submission" date="2016-11" db="EMBL/GenBank/DDBJ databases">
        <authorList>
            <person name="Jaros S."/>
            <person name="Januszkiewicz K."/>
            <person name="Wedrychowicz H."/>
        </authorList>
    </citation>
    <scope>NUCLEOTIDE SEQUENCE [LARGE SCALE GENOMIC DNA]</scope>
    <source>
        <strain evidence="3 4">Y1</strain>
    </source>
</reference>
<dbReference type="NCBIfam" id="TIGR01353">
    <property type="entry name" value="dGTP_triPase"/>
    <property type="match status" value="1"/>
</dbReference>
<dbReference type="Proteomes" id="UP000184394">
    <property type="component" value="Unassembled WGS sequence"/>
</dbReference>
<dbReference type="RefSeq" id="WP_072951244.1">
    <property type="nucleotide sequence ID" value="NZ_FRCT01000009.1"/>
</dbReference>
<feature type="domain" description="HD" evidence="2">
    <location>
        <begin position="62"/>
        <end position="253"/>
    </location>
</feature>
<name>A0A1M7KKG8_RUMFL</name>
<dbReference type="CDD" id="cd00077">
    <property type="entry name" value="HDc"/>
    <property type="match status" value="1"/>
</dbReference>
<dbReference type="OrthoDB" id="9803619at2"/>
<dbReference type="InterPro" id="IPR003607">
    <property type="entry name" value="HD/PDEase_dom"/>
</dbReference>
<keyword evidence="1" id="KW-0378">Hydrolase</keyword>
<evidence type="ECO:0000259" key="2">
    <source>
        <dbReference type="PROSITE" id="PS51831"/>
    </source>
</evidence>
<dbReference type="EMBL" id="FRCT01000009">
    <property type="protein sequence ID" value="SHM65859.1"/>
    <property type="molecule type" value="Genomic_DNA"/>
</dbReference>
<dbReference type="InterPro" id="IPR006261">
    <property type="entry name" value="dGTPase"/>
</dbReference>
<dbReference type="AlphaFoldDB" id="A0A1M7KKG8"/>
<dbReference type="InterPro" id="IPR027432">
    <property type="entry name" value="dGTP_triphosphohydrolase_C"/>
</dbReference>
<dbReference type="Gene3D" id="1.10.3210.10">
    <property type="entry name" value="Hypothetical protein af1432"/>
    <property type="match status" value="1"/>
</dbReference>
<dbReference type="GO" id="GO:0006203">
    <property type="term" value="P:dGTP catabolic process"/>
    <property type="evidence" value="ECO:0007669"/>
    <property type="project" value="TreeGrafter"/>
</dbReference>
<organism evidence="3 4">
    <name type="scientific">Ruminococcus flavefaciens</name>
    <dbReference type="NCBI Taxonomy" id="1265"/>
    <lineage>
        <taxon>Bacteria</taxon>
        <taxon>Bacillati</taxon>
        <taxon>Bacillota</taxon>
        <taxon>Clostridia</taxon>
        <taxon>Eubacteriales</taxon>
        <taxon>Oscillospiraceae</taxon>
        <taxon>Ruminococcus</taxon>
    </lineage>
</organism>
<dbReference type="PANTHER" id="PTHR11373:SF32">
    <property type="entry name" value="DEOXYGUANOSINETRIPHOSPHATE TRIPHOSPHOHYDROLASE"/>
    <property type="match status" value="1"/>
</dbReference>
<dbReference type="InterPro" id="IPR023293">
    <property type="entry name" value="dGTP_triP_hydro_central_sf"/>
</dbReference>
<accession>A0A1M7KKG8</accession>
<gene>
    <name evidence="3" type="ORF">SAMN04487860_10951</name>
</gene>